<dbReference type="OrthoDB" id="6382334at2759"/>
<evidence type="ECO:0000313" key="20">
    <source>
        <dbReference type="Proteomes" id="UP001046870"/>
    </source>
</evidence>
<evidence type="ECO:0000256" key="2">
    <source>
        <dbReference type="ARBA" id="ARBA00004479"/>
    </source>
</evidence>
<keyword evidence="10" id="KW-1015">Disulfide bond</keyword>
<keyword evidence="20" id="KW-1185">Reference proteome</keyword>
<comment type="similarity">
    <text evidence="3">Belongs to the type I cytokine receptor family. Type 2 subfamily.</text>
</comment>
<dbReference type="InterPro" id="IPR003961">
    <property type="entry name" value="FN3_dom"/>
</dbReference>
<dbReference type="InterPro" id="IPR040817">
    <property type="entry name" value="LIFR_D2"/>
</dbReference>
<feature type="domain" description="Fibronectin type-III" evidence="18">
    <location>
        <begin position="607"/>
        <end position="714"/>
    </location>
</feature>
<dbReference type="InterPro" id="IPR036116">
    <property type="entry name" value="FN3_sf"/>
</dbReference>
<keyword evidence="9 16" id="KW-0472">Membrane</keyword>
<dbReference type="Pfam" id="PF21177">
    <property type="entry name" value="LIF-R_Ig-like"/>
    <property type="match status" value="1"/>
</dbReference>
<keyword evidence="7" id="KW-0677">Repeat</keyword>
<evidence type="ECO:0000256" key="16">
    <source>
        <dbReference type="SAM" id="Phobius"/>
    </source>
</evidence>
<feature type="chain" id="PRO_5038461568" description="Leptin receptor" evidence="17">
    <location>
        <begin position="21"/>
        <end position="958"/>
    </location>
</feature>
<dbReference type="PANTHER" id="PTHR48423">
    <property type="entry name" value="INTERLEUKIN-27 RECEPTOR SUBUNIT ALPHA"/>
    <property type="match status" value="1"/>
</dbReference>
<reference evidence="19" key="1">
    <citation type="submission" date="2021-01" db="EMBL/GenBank/DDBJ databases">
        <authorList>
            <person name="Zahm M."/>
            <person name="Roques C."/>
            <person name="Cabau C."/>
            <person name="Klopp C."/>
            <person name="Donnadieu C."/>
            <person name="Jouanno E."/>
            <person name="Lampietro C."/>
            <person name="Louis A."/>
            <person name="Herpin A."/>
            <person name="Echchiki A."/>
            <person name="Berthelot C."/>
            <person name="Parey E."/>
            <person name="Roest-Crollius H."/>
            <person name="Braasch I."/>
            <person name="Postlethwait J."/>
            <person name="Bobe J."/>
            <person name="Montfort J."/>
            <person name="Bouchez O."/>
            <person name="Begum T."/>
            <person name="Mejri S."/>
            <person name="Adams A."/>
            <person name="Chen W.-J."/>
            <person name="Guiguen Y."/>
        </authorList>
    </citation>
    <scope>NUCLEOTIDE SEQUENCE</scope>
    <source>
        <strain evidence="19">YG-15Mar2019-1</strain>
        <tissue evidence="19">Brain</tissue>
    </source>
</reference>
<protein>
    <recommendedName>
        <fullName evidence="4">Leptin receptor</fullName>
    </recommendedName>
    <alternativeName>
        <fullName evidence="13">OB receptor</fullName>
    </alternativeName>
</protein>
<keyword evidence="8 16" id="KW-1133">Transmembrane helix</keyword>
<dbReference type="InterPro" id="IPR003529">
    <property type="entry name" value="Hematopoietin_rcpt_Gp130_CS"/>
</dbReference>
<evidence type="ECO:0000256" key="12">
    <source>
        <dbReference type="ARBA" id="ARBA00023180"/>
    </source>
</evidence>
<evidence type="ECO:0000256" key="3">
    <source>
        <dbReference type="ARBA" id="ARBA00008921"/>
    </source>
</evidence>
<evidence type="ECO:0000256" key="17">
    <source>
        <dbReference type="SAM" id="SignalP"/>
    </source>
</evidence>
<evidence type="ECO:0000256" key="11">
    <source>
        <dbReference type="ARBA" id="ARBA00023170"/>
    </source>
</evidence>
<dbReference type="SUPFAM" id="SSF49265">
    <property type="entry name" value="Fibronectin type III"/>
    <property type="match status" value="3"/>
</dbReference>
<feature type="compositionally biased region" description="Polar residues" evidence="15">
    <location>
        <begin position="849"/>
        <end position="872"/>
    </location>
</feature>
<evidence type="ECO:0000256" key="15">
    <source>
        <dbReference type="SAM" id="MobiDB-lite"/>
    </source>
</evidence>
<dbReference type="InterPro" id="IPR052672">
    <property type="entry name" value="Type1_Cytokine_Rcpt_Type2"/>
</dbReference>
<dbReference type="Pfam" id="PF17971">
    <property type="entry name" value="LIFR_D2"/>
    <property type="match status" value="1"/>
</dbReference>
<evidence type="ECO:0000256" key="7">
    <source>
        <dbReference type="ARBA" id="ARBA00022737"/>
    </source>
</evidence>
<dbReference type="PROSITE" id="PS50853">
    <property type="entry name" value="FN3"/>
    <property type="match status" value="1"/>
</dbReference>
<dbReference type="Pfam" id="PF25552">
    <property type="entry name" value="LIFR_D4"/>
    <property type="match status" value="1"/>
</dbReference>
<dbReference type="Proteomes" id="UP001046870">
    <property type="component" value="Chromosome 6"/>
</dbReference>
<dbReference type="Gene3D" id="2.60.40.10">
    <property type="entry name" value="Immunoglobulins"/>
    <property type="match status" value="7"/>
</dbReference>
<dbReference type="InterPro" id="IPR013783">
    <property type="entry name" value="Ig-like_fold"/>
</dbReference>
<evidence type="ECO:0000256" key="14">
    <source>
        <dbReference type="ARBA" id="ARBA00046724"/>
    </source>
</evidence>
<dbReference type="GO" id="GO:0016323">
    <property type="term" value="C:basolateral plasma membrane"/>
    <property type="evidence" value="ECO:0007669"/>
    <property type="project" value="UniProtKB-SubCell"/>
</dbReference>
<dbReference type="GO" id="GO:0004896">
    <property type="term" value="F:cytokine receptor activity"/>
    <property type="evidence" value="ECO:0007669"/>
    <property type="project" value="InterPro"/>
</dbReference>
<keyword evidence="12" id="KW-0325">Glycoprotein</keyword>
<keyword evidence="11" id="KW-0675">Receptor</keyword>
<dbReference type="SMART" id="SM00060">
    <property type="entry name" value="FN3"/>
    <property type="match status" value="4"/>
</dbReference>
<feature type="signal peptide" evidence="17">
    <location>
        <begin position="1"/>
        <end position="20"/>
    </location>
</feature>
<name>A0A9D3T838_MEGAT</name>
<evidence type="ECO:0000256" key="8">
    <source>
        <dbReference type="ARBA" id="ARBA00022989"/>
    </source>
</evidence>
<dbReference type="PROSITE" id="PS01353">
    <property type="entry name" value="HEMATOPO_REC_L_F2"/>
    <property type="match status" value="1"/>
</dbReference>
<evidence type="ECO:0000256" key="9">
    <source>
        <dbReference type="ARBA" id="ARBA00023136"/>
    </source>
</evidence>
<dbReference type="PANTHER" id="PTHR48423:SF1">
    <property type="entry name" value="INTERLEUKIN-27 RECEPTOR SUBUNIT ALPHA"/>
    <property type="match status" value="1"/>
</dbReference>
<comment type="subunit">
    <text evidence="14">Present as a mixture of monomers and dimers. The phosphorylated receptor binds a number of SH2 domain-containing proteins such as JAK2, STAT3, PTPN11, and SOCS3. Interaction with SOCS3 inhibits JAK/STAT signaling and MAPK cascade.</text>
</comment>
<dbReference type="CDD" id="cd00063">
    <property type="entry name" value="FN3"/>
    <property type="match status" value="2"/>
</dbReference>
<evidence type="ECO:0000256" key="4">
    <source>
        <dbReference type="ARBA" id="ARBA00019169"/>
    </source>
</evidence>
<evidence type="ECO:0000313" key="19">
    <source>
        <dbReference type="EMBL" id="KAG7476694.1"/>
    </source>
</evidence>
<dbReference type="AlphaFoldDB" id="A0A9D3T838"/>
<organism evidence="19 20">
    <name type="scientific">Megalops atlanticus</name>
    <name type="common">Tarpon</name>
    <name type="synonym">Clupea gigantea</name>
    <dbReference type="NCBI Taxonomy" id="7932"/>
    <lineage>
        <taxon>Eukaryota</taxon>
        <taxon>Metazoa</taxon>
        <taxon>Chordata</taxon>
        <taxon>Craniata</taxon>
        <taxon>Vertebrata</taxon>
        <taxon>Euteleostomi</taxon>
        <taxon>Actinopterygii</taxon>
        <taxon>Neopterygii</taxon>
        <taxon>Teleostei</taxon>
        <taxon>Elopiformes</taxon>
        <taxon>Megalopidae</taxon>
        <taxon>Megalops</taxon>
    </lineage>
</organism>
<keyword evidence="6 17" id="KW-0732">Signal</keyword>
<comment type="subcellular location">
    <subcellularLocation>
        <location evidence="1">Basolateral cell membrane</location>
    </subcellularLocation>
    <subcellularLocation>
        <location evidence="2">Membrane</location>
        <topology evidence="2">Single-pass type I membrane protein</topology>
    </subcellularLocation>
</comment>
<dbReference type="PROSITE" id="PS01355">
    <property type="entry name" value="HEMATOPO_REC_S_F1"/>
    <property type="match status" value="1"/>
</dbReference>
<accession>A0A9D3T838</accession>
<feature type="region of interest" description="Disordered" evidence="15">
    <location>
        <begin position="849"/>
        <end position="958"/>
    </location>
</feature>
<keyword evidence="5 16" id="KW-0812">Transmembrane</keyword>
<dbReference type="InterPro" id="IPR003531">
    <property type="entry name" value="Hempt_rcpt_S_F1_CS"/>
</dbReference>
<feature type="compositionally biased region" description="Low complexity" evidence="15">
    <location>
        <begin position="913"/>
        <end position="923"/>
    </location>
</feature>
<comment type="caution">
    <text evidence="19">The sequence shown here is derived from an EMBL/GenBank/DDBJ whole genome shotgun (WGS) entry which is preliminary data.</text>
</comment>
<evidence type="ECO:0000259" key="18">
    <source>
        <dbReference type="PROSITE" id="PS50853"/>
    </source>
</evidence>
<feature type="transmembrane region" description="Helical" evidence="16">
    <location>
        <begin position="704"/>
        <end position="729"/>
    </location>
</feature>
<evidence type="ECO:0000256" key="5">
    <source>
        <dbReference type="ARBA" id="ARBA00022692"/>
    </source>
</evidence>
<evidence type="ECO:0000256" key="10">
    <source>
        <dbReference type="ARBA" id="ARBA00023157"/>
    </source>
</evidence>
<evidence type="ECO:0000256" key="1">
    <source>
        <dbReference type="ARBA" id="ARBA00004187"/>
    </source>
</evidence>
<sequence>MHSWQLLALLVVLRIQENYCTDGLRVMKVDPDWTLQRISVTWRDDLDFTKNINGKLHYEIEVLHTETNHVQHHEAIEVRPDQVGRVHHWNWTSPIPLECTSHSVRVRSQHQGRSSPWTPLQTIPGKDISTHKDMQVFPKDRVITPGSSLMFCCILREGHELRTIDYDVGDKSIQLNATQISNRTYAVDTMKYNQEPSKSAGNDVVCSGTTSVKYEGATVFVGYPPDDQNLVCETDLVSVECQWNQGRPTYLQGERRTLYTLNGRTCKEAESGEPVRHCKWTMNGEPEEMTWTLTAKNPLGSVELTDTPHLMHRLHLQAPSEVATEVHARNATVKWKLNVTEYQKLPLVCQLQLNSSMEHYTGKGLSLVLLKDLLPDETYSLKVRCGSDQNFWKWSSWSSVHVFHTKEDCPNAPDVWIHMDSNHTGLIMWKRLSKSESHGRILGYEVTLRSSMKRETEKSTVACTVDCGPPDHCSAPFRLGDSGDRIVTVKALNSAGSSPPASITIPRLVSDDEVTVLLVSGSSGGFDLSWHPGASVTCGYIVEWYPTHIRRNCSINWMKVPTGNTSTRIQSGTFEPGERYSFSIYACTPGGPELLARMQGYAKELAPAEAVKNLMVEQHGSKVLLQWEGIPLEKQNGFIQGYFVYIKNGSHLISTENITEADAKSYTLRNLPYGVYDITVKAYTLGGEDKGATASIKFDPPTDWLILVSCTASAALTFILILIIVSCYWKRKWVNEKIYPEIPKPKLPDDFFKSQGLLGIRTLDVNPCPYSKVHVMEDPLDKLGDVILVEEGGDGHHPIDTDTSGPIVLKSYSQLGNDLQKPFNSSSDSSSSSYCSIRTDVTYTSLQSPTVYSSLSSPQGTLPSDVYKSQETVPCPRQPQGVPHVLHLHGDSGGYRPQSTQPPSSPETGGLDSSMSSPTSVSSFTLLLRNPALENASGRTPNLSPSPAWLQNLLPHKQ</sequence>
<evidence type="ECO:0000256" key="13">
    <source>
        <dbReference type="ARBA" id="ARBA00031601"/>
    </source>
</evidence>
<evidence type="ECO:0000256" key="6">
    <source>
        <dbReference type="ARBA" id="ARBA00022729"/>
    </source>
</evidence>
<dbReference type="EMBL" id="JAFDVH010000006">
    <property type="protein sequence ID" value="KAG7476694.1"/>
    <property type="molecule type" value="Genomic_DNA"/>
</dbReference>
<dbReference type="InterPro" id="IPR048497">
    <property type="entry name" value="LIF-R-like_Ig-like"/>
</dbReference>
<proteinExistence type="inferred from homology"/>
<gene>
    <name evidence="19" type="ORF">MATL_G00085630</name>
</gene>